<dbReference type="Gene3D" id="2.170.270.10">
    <property type="entry name" value="SET domain"/>
    <property type="match status" value="1"/>
</dbReference>
<organism evidence="3 4">
    <name type="scientific">Rhypophila decipiens</name>
    <dbReference type="NCBI Taxonomy" id="261697"/>
    <lineage>
        <taxon>Eukaryota</taxon>
        <taxon>Fungi</taxon>
        <taxon>Dikarya</taxon>
        <taxon>Ascomycota</taxon>
        <taxon>Pezizomycotina</taxon>
        <taxon>Sordariomycetes</taxon>
        <taxon>Sordariomycetidae</taxon>
        <taxon>Sordariales</taxon>
        <taxon>Naviculisporaceae</taxon>
        <taxon>Rhypophila</taxon>
    </lineage>
</organism>
<dbReference type="Proteomes" id="UP001301769">
    <property type="component" value="Unassembled WGS sequence"/>
</dbReference>
<evidence type="ECO:0000313" key="4">
    <source>
        <dbReference type="Proteomes" id="UP001301769"/>
    </source>
</evidence>
<accession>A0AAN6YFP0</accession>
<gene>
    <name evidence="3" type="ORF">QBC37DRAFT_369211</name>
</gene>
<dbReference type="PANTHER" id="PTHR47332">
    <property type="entry name" value="SET DOMAIN-CONTAINING PROTEIN 5"/>
    <property type="match status" value="1"/>
</dbReference>
<evidence type="ECO:0000256" key="1">
    <source>
        <dbReference type="SAM" id="MobiDB-lite"/>
    </source>
</evidence>
<feature type="region of interest" description="Disordered" evidence="1">
    <location>
        <begin position="158"/>
        <end position="198"/>
    </location>
</feature>
<dbReference type="EMBL" id="MU858054">
    <property type="protein sequence ID" value="KAK4218264.1"/>
    <property type="molecule type" value="Genomic_DNA"/>
</dbReference>
<proteinExistence type="predicted"/>
<dbReference type="Pfam" id="PF00856">
    <property type="entry name" value="SET"/>
    <property type="match status" value="1"/>
</dbReference>
<comment type="caution">
    <text evidence="3">The sequence shown here is derived from an EMBL/GenBank/DDBJ whole genome shotgun (WGS) entry which is preliminary data.</text>
</comment>
<feature type="region of interest" description="Disordered" evidence="1">
    <location>
        <begin position="1"/>
        <end position="88"/>
    </location>
</feature>
<dbReference type="PROSITE" id="PS50280">
    <property type="entry name" value="SET"/>
    <property type="match status" value="1"/>
</dbReference>
<dbReference type="SUPFAM" id="SSF82199">
    <property type="entry name" value="SET domain"/>
    <property type="match status" value="1"/>
</dbReference>
<feature type="compositionally biased region" description="Acidic residues" evidence="1">
    <location>
        <begin position="41"/>
        <end position="52"/>
    </location>
</feature>
<dbReference type="InterPro" id="IPR046341">
    <property type="entry name" value="SET_dom_sf"/>
</dbReference>
<keyword evidence="4" id="KW-1185">Reference proteome</keyword>
<sequence length="395" mass="44061">MSPVMDFVPETAAEAAPSCLDDVSSPVEPNLLSAEAGGMEPETENLIELDVPEDPKTSSENQEASVGSDHETLVGESSLPDTNAEIETEEMKSIKDVRIRGGFRPIAPQKMDQDGNLLLAGHFDNKKVIHLVTVIERLLCETKTKAGVGYRFVSHEPDSLLPETKKPDEEGPKSDGLAPETGPKDEAQNEFRSPFSVKKPDGNEFHYQEYFEIKQSPKGGLGCFAIKDLKKHDLILMETPILKTDGFNLYRDFRALDEETQKIYMGLHAIEAEHLDQVERIKRANARKMIFYLNGRTNRFQIPGGIAILGIGSRFNHGCGHKRNVSYTYDPRRNVMSFEVMHDIVPAGEELLVTYGGSLTNLYQSFGFRCQCGGCRGLSDEDVRRIKAREYGHPL</sequence>
<feature type="domain" description="SET" evidence="2">
    <location>
        <begin position="209"/>
        <end position="356"/>
    </location>
</feature>
<reference evidence="3" key="2">
    <citation type="submission" date="2023-05" db="EMBL/GenBank/DDBJ databases">
        <authorList>
            <consortium name="Lawrence Berkeley National Laboratory"/>
            <person name="Steindorff A."/>
            <person name="Hensen N."/>
            <person name="Bonometti L."/>
            <person name="Westerberg I."/>
            <person name="Brannstrom I.O."/>
            <person name="Guillou S."/>
            <person name="Cros-Aarteil S."/>
            <person name="Calhoun S."/>
            <person name="Haridas S."/>
            <person name="Kuo A."/>
            <person name="Mondo S."/>
            <person name="Pangilinan J."/>
            <person name="Riley R."/>
            <person name="Labutti K."/>
            <person name="Andreopoulos B."/>
            <person name="Lipzen A."/>
            <person name="Chen C."/>
            <person name="Yanf M."/>
            <person name="Daum C."/>
            <person name="Ng V."/>
            <person name="Clum A."/>
            <person name="Ohm R."/>
            <person name="Martin F."/>
            <person name="Silar P."/>
            <person name="Natvig D."/>
            <person name="Lalanne C."/>
            <person name="Gautier V."/>
            <person name="Ament-Velasquez S.L."/>
            <person name="Kruys A."/>
            <person name="Hutchinson M.I."/>
            <person name="Powell A.J."/>
            <person name="Barry K."/>
            <person name="Miller A.N."/>
            <person name="Grigoriev I.V."/>
            <person name="Debuchy R."/>
            <person name="Gladieux P."/>
            <person name="Thoren M.H."/>
            <person name="Johannesson H."/>
        </authorList>
    </citation>
    <scope>NUCLEOTIDE SEQUENCE</scope>
    <source>
        <strain evidence="3">PSN293</strain>
    </source>
</reference>
<feature type="compositionally biased region" description="Basic and acidic residues" evidence="1">
    <location>
        <begin position="158"/>
        <end position="173"/>
    </location>
</feature>
<dbReference type="AlphaFoldDB" id="A0AAN6YFP0"/>
<dbReference type="PANTHER" id="PTHR47332:SF4">
    <property type="entry name" value="SET DOMAIN-CONTAINING PROTEIN 5"/>
    <property type="match status" value="1"/>
</dbReference>
<evidence type="ECO:0000313" key="3">
    <source>
        <dbReference type="EMBL" id="KAK4218264.1"/>
    </source>
</evidence>
<dbReference type="InterPro" id="IPR053185">
    <property type="entry name" value="SET_domain_protein"/>
</dbReference>
<dbReference type="InterPro" id="IPR001214">
    <property type="entry name" value="SET_dom"/>
</dbReference>
<name>A0AAN6YFP0_9PEZI</name>
<protein>
    <recommendedName>
        <fullName evidence="2">SET domain-containing protein</fullName>
    </recommendedName>
</protein>
<reference evidence="3" key="1">
    <citation type="journal article" date="2023" name="Mol. Phylogenet. Evol.">
        <title>Genome-scale phylogeny and comparative genomics of the fungal order Sordariales.</title>
        <authorList>
            <person name="Hensen N."/>
            <person name="Bonometti L."/>
            <person name="Westerberg I."/>
            <person name="Brannstrom I.O."/>
            <person name="Guillou S."/>
            <person name="Cros-Aarteil S."/>
            <person name="Calhoun S."/>
            <person name="Haridas S."/>
            <person name="Kuo A."/>
            <person name="Mondo S."/>
            <person name="Pangilinan J."/>
            <person name="Riley R."/>
            <person name="LaButti K."/>
            <person name="Andreopoulos B."/>
            <person name="Lipzen A."/>
            <person name="Chen C."/>
            <person name="Yan M."/>
            <person name="Daum C."/>
            <person name="Ng V."/>
            <person name="Clum A."/>
            <person name="Steindorff A."/>
            <person name="Ohm R.A."/>
            <person name="Martin F."/>
            <person name="Silar P."/>
            <person name="Natvig D.O."/>
            <person name="Lalanne C."/>
            <person name="Gautier V."/>
            <person name="Ament-Velasquez S.L."/>
            <person name="Kruys A."/>
            <person name="Hutchinson M.I."/>
            <person name="Powell A.J."/>
            <person name="Barry K."/>
            <person name="Miller A.N."/>
            <person name="Grigoriev I.V."/>
            <person name="Debuchy R."/>
            <person name="Gladieux P."/>
            <person name="Hiltunen Thoren M."/>
            <person name="Johannesson H."/>
        </authorList>
    </citation>
    <scope>NUCLEOTIDE SEQUENCE</scope>
    <source>
        <strain evidence="3">PSN293</strain>
    </source>
</reference>
<evidence type="ECO:0000259" key="2">
    <source>
        <dbReference type="PROSITE" id="PS50280"/>
    </source>
</evidence>